<accession>A0ABC8SVV8</accession>
<dbReference type="EMBL" id="CAUOFW020003613">
    <property type="protein sequence ID" value="CAK9161048.1"/>
    <property type="molecule type" value="Genomic_DNA"/>
</dbReference>
<proteinExistence type="predicted"/>
<comment type="caution">
    <text evidence="2">The sequence shown here is derived from an EMBL/GenBank/DDBJ whole genome shotgun (WGS) entry which is preliminary data.</text>
</comment>
<reference evidence="2 3" key="1">
    <citation type="submission" date="2024-02" db="EMBL/GenBank/DDBJ databases">
        <authorList>
            <person name="Vignale AGUSTIN F."/>
            <person name="Sosa J E."/>
            <person name="Modenutti C."/>
        </authorList>
    </citation>
    <scope>NUCLEOTIDE SEQUENCE [LARGE SCALE GENOMIC DNA]</scope>
</reference>
<feature type="compositionally biased region" description="Polar residues" evidence="1">
    <location>
        <begin position="120"/>
        <end position="133"/>
    </location>
</feature>
<sequence length="148" mass="16506">MKLQEGLSCTLQCLCIKSKLLCQVIIHIHLLFSININRKLVYPLSLKVQSTSHPHLLLSLIQTQKPPHQTPQSQHLSDSQLQILSVLSRVPPSNILSKQTCNQLNILSIIVFKKKKIHATSQPQNPKASITSREPNKGETARTGASLH</sequence>
<evidence type="ECO:0000313" key="2">
    <source>
        <dbReference type="EMBL" id="CAK9161048.1"/>
    </source>
</evidence>
<keyword evidence="3" id="KW-1185">Reference proteome</keyword>
<evidence type="ECO:0000313" key="3">
    <source>
        <dbReference type="Proteomes" id="UP001642360"/>
    </source>
</evidence>
<gene>
    <name evidence="2" type="ORF">ILEXP_LOCUS29835</name>
</gene>
<evidence type="ECO:0000256" key="1">
    <source>
        <dbReference type="SAM" id="MobiDB-lite"/>
    </source>
</evidence>
<feature type="region of interest" description="Disordered" evidence="1">
    <location>
        <begin position="120"/>
        <end position="148"/>
    </location>
</feature>
<dbReference type="AlphaFoldDB" id="A0ABC8SVV8"/>
<name>A0ABC8SVV8_9AQUA</name>
<organism evidence="2 3">
    <name type="scientific">Ilex paraguariensis</name>
    <name type="common">yerba mate</name>
    <dbReference type="NCBI Taxonomy" id="185542"/>
    <lineage>
        <taxon>Eukaryota</taxon>
        <taxon>Viridiplantae</taxon>
        <taxon>Streptophyta</taxon>
        <taxon>Embryophyta</taxon>
        <taxon>Tracheophyta</taxon>
        <taxon>Spermatophyta</taxon>
        <taxon>Magnoliopsida</taxon>
        <taxon>eudicotyledons</taxon>
        <taxon>Gunneridae</taxon>
        <taxon>Pentapetalae</taxon>
        <taxon>asterids</taxon>
        <taxon>campanulids</taxon>
        <taxon>Aquifoliales</taxon>
        <taxon>Aquifoliaceae</taxon>
        <taxon>Ilex</taxon>
    </lineage>
</organism>
<protein>
    <submittedName>
        <fullName evidence="2">Uncharacterized protein</fullName>
    </submittedName>
</protein>
<dbReference type="Proteomes" id="UP001642360">
    <property type="component" value="Unassembled WGS sequence"/>
</dbReference>